<dbReference type="Proteomes" id="UP001189624">
    <property type="component" value="Chromosome 4"/>
</dbReference>
<evidence type="ECO:0000313" key="2">
    <source>
        <dbReference type="Proteomes" id="UP001189624"/>
    </source>
</evidence>
<protein>
    <submittedName>
        <fullName evidence="1">Uncharacterized protein</fullName>
    </submittedName>
</protein>
<name>A0AA86VP22_9FABA</name>
<evidence type="ECO:0000313" key="1">
    <source>
        <dbReference type="EMBL" id="CAJ1952191.1"/>
    </source>
</evidence>
<dbReference type="AlphaFoldDB" id="A0AA86VP22"/>
<dbReference type="PANTHER" id="PTHR45631">
    <property type="entry name" value="OS07G0107800 PROTEIN-RELATED"/>
    <property type="match status" value="1"/>
</dbReference>
<sequence length="81" mass="9206">MKITKDKTLKKYLTGYNLRGTLPDFSSMNALEIIYVNNNTIEGPIPDFLGLLPNLRTLNLSYNRFNGSIPTSLENKNIELE</sequence>
<proteinExistence type="predicted"/>
<reference evidence="1" key="1">
    <citation type="submission" date="2023-10" db="EMBL/GenBank/DDBJ databases">
        <authorList>
            <person name="Domelevo Entfellner J.-B."/>
        </authorList>
    </citation>
    <scope>NUCLEOTIDE SEQUENCE</scope>
</reference>
<dbReference type="Gene3D" id="3.80.10.10">
    <property type="entry name" value="Ribonuclease Inhibitor"/>
    <property type="match status" value="1"/>
</dbReference>
<dbReference type="Pfam" id="PF00560">
    <property type="entry name" value="LRR_1"/>
    <property type="match status" value="2"/>
</dbReference>
<dbReference type="Gramene" id="rna-AYBTSS11_LOCUS15171">
    <property type="protein sequence ID" value="CAJ1952191.1"/>
    <property type="gene ID" value="gene-AYBTSS11_LOCUS15171"/>
</dbReference>
<dbReference type="SUPFAM" id="SSF52058">
    <property type="entry name" value="L domain-like"/>
    <property type="match status" value="1"/>
</dbReference>
<dbReference type="InterPro" id="IPR032675">
    <property type="entry name" value="LRR_dom_sf"/>
</dbReference>
<dbReference type="PANTHER" id="PTHR45631:SF44">
    <property type="entry name" value="CARBOHYDRATE-BINDING PROTEIN OF THE ER PROTEIN"/>
    <property type="match status" value="1"/>
</dbReference>
<keyword evidence="2" id="KW-1185">Reference proteome</keyword>
<gene>
    <name evidence="1" type="ORF">AYBTSS11_LOCUS15171</name>
</gene>
<dbReference type="InterPro" id="IPR001611">
    <property type="entry name" value="Leu-rich_rpt"/>
</dbReference>
<dbReference type="EMBL" id="OY731401">
    <property type="protein sequence ID" value="CAJ1952191.1"/>
    <property type="molecule type" value="Genomic_DNA"/>
</dbReference>
<accession>A0AA86VP22</accession>
<organism evidence="1 2">
    <name type="scientific">Sphenostylis stenocarpa</name>
    <dbReference type="NCBI Taxonomy" id="92480"/>
    <lineage>
        <taxon>Eukaryota</taxon>
        <taxon>Viridiplantae</taxon>
        <taxon>Streptophyta</taxon>
        <taxon>Embryophyta</taxon>
        <taxon>Tracheophyta</taxon>
        <taxon>Spermatophyta</taxon>
        <taxon>Magnoliopsida</taxon>
        <taxon>eudicotyledons</taxon>
        <taxon>Gunneridae</taxon>
        <taxon>Pentapetalae</taxon>
        <taxon>rosids</taxon>
        <taxon>fabids</taxon>
        <taxon>Fabales</taxon>
        <taxon>Fabaceae</taxon>
        <taxon>Papilionoideae</taxon>
        <taxon>50 kb inversion clade</taxon>
        <taxon>NPAAA clade</taxon>
        <taxon>indigoferoid/millettioid clade</taxon>
        <taxon>Phaseoleae</taxon>
        <taxon>Sphenostylis</taxon>
    </lineage>
</organism>